<feature type="compositionally biased region" description="Basic and acidic residues" evidence="2">
    <location>
        <begin position="122"/>
        <end position="153"/>
    </location>
</feature>
<reference evidence="4 5" key="1">
    <citation type="submission" date="2024-10" db="EMBL/GenBank/DDBJ databases">
        <authorList>
            <person name="Kim D."/>
        </authorList>
    </citation>
    <scope>NUCLEOTIDE SEQUENCE [LARGE SCALE GENOMIC DNA]</scope>
    <source>
        <strain evidence="4">Taebaek</strain>
    </source>
</reference>
<evidence type="ECO:0000259" key="3">
    <source>
        <dbReference type="PROSITE" id="PS50157"/>
    </source>
</evidence>
<dbReference type="GO" id="GO:0008270">
    <property type="term" value="F:zinc ion binding"/>
    <property type="evidence" value="ECO:0007669"/>
    <property type="project" value="UniProtKB-KW"/>
</dbReference>
<dbReference type="Proteomes" id="UP001620645">
    <property type="component" value="Unassembled WGS sequence"/>
</dbReference>
<name>A0ABD2K818_HETSC</name>
<evidence type="ECO:0000313" key="5">
    <source>
        <dbReference type="Proteomes" id="UP001620645"/>
    </source>
</evidence>
<organism evidence="4 5">
    <name type="scientific">Heterodera schachtii</name>
    <name type="common">Sugarbeet cyst nematode worm</name>
    <name type="synonym">Tylenchus schachtii</name>
    <dbReference type="NCBI Taxonomy" id="97005"/>
    <lineage>
        <taxon>Eukaryota</taxon>
        <taxon>Metazoa</taxon>
        <taxon>Ecdysozoa</taxon>
        <taxon>Nematoda</taxon>
        <taxon>Chromadorea</taxon>
        <taxon>Rhabditida</taxon>
        <taxon>Tylenchina</taxon>
        <taxon>Tylenchomorpha</taxon>
        <taxon>Tylenchoidea</taxon>
        <taxon>Heteroderidae</taxon>
        <taxon>Heteroderinae</taxon>
        <taxon>Heterodera</taxon>
    </lineage>
</organism>
<evidence type="ECO:0000313" key="4">
    <source>
        <dbReference type="EMBL" id="KAL3099048.1"/>
    </source>
</evidence>
<sequence>MSGGSKCKHCNVFIVGSRKKMNEHLVRCEAERPYECDALVGTKKCGRRFTSAKGMGVHRGTYHTGVEKGSRFNCMHCSHGTNNERSFHDHQQRCGRGEFVRRSRSRSRGPSVSRGPSMVRELSGEPRDRSVPRERSDAPRDRSVPRERADAKPTPRQVPRSAPSTPIRRGGARAADDDDLDDVPPGNSGREMPSPPCRRRSAAGRPPAAAAAGARPVPTTPTSASSRRANAARVNTNKNSNISAVAAVDDDEDDSFIGSADEDGDLSLTGAPIDKQGMYSLSLLDPDKARLIMYQQHKLYDDVMERMRTRLEDIKEIVRTELPDQPNHLHLLEEQLDYYFANHSAEALEANGKLNLGIAERAAAAALAPSVSLSASGSSTNSNWSKREEEDRSRRRAGGGGMEWEENEE</sequence>
<evidence type="ECO:0000256" key="1">
    <source>
        <dbReference type="PROSITE-ProRule" id="PRU00042"/>
    </source>
</evidence>
<keyword evidence="1" id="KW-0479">Metal-binding</keyword>
<evidence type="ECO:0000256" key="2">
    <source>
        <dbReference type="SAM" id="MobiDB-lite"/>
    </source>
</evidence>
<accession>A0ABD2K818</accession>
<feature type="compositionally biased region" description="Low complexity" evidence="2">
    <location>
        <begin position="370"/>
        <end position="384"/>
    </location>
</feature>
<dbReference type="AlphaFoldDB" id="A0ABD2K818"/>
<feature type="domain" description="C2H2-type" evidence="3">
    <location>
        <begin position="34"/>
        <end position="68"/>
    </location>
</feature>
<protein>
    <recommendedName>
        <fullName evidence="3">C2H2-type domain-containing protein</fullName>
    </recommendedName>
</protein>
<comment type="caution">
    <text evidence="4">The sequence shown here is derived from an EMBL/GenBank/DDBJ whole genome shotgun (WGS) entry which is preliminary data.</text>
</comment>
<proteinExistence type="predicted"/>
<keyword evidence="1" id="KW-0863">Zinc-finger</keyword>
<feature type="compositionally biased region" description="Basic and acidic residues" evidence="2">
    <location>
        <begin position="85"/>
        <end position="101"/>
    </location>
</feature>
<feature type="compositionally biased region" description="Low complexity" evidence="2">
    <location>
        <begin position="108"/>
        <end position="117"/>
    </location>
</feature>
<feature type="compositionally biased region" description="Low complexity" evidence="2">
    <location>
        <begin position="203"/>
        <end position="237"/>
    </location>
</feature>
<dbReference type="EMBL" id="JBICCN010000042">
    <property type="protein sequence ID" value="KAL3099048.1"/>
    <property type="molecule type" value="Genomic_DNA"/>
</dbReference>
<keyword evidence="1" id="KW-0862">Zinc</keyword>
<dbReference type="PROSITE" id="PS50157">
    <property type="entry name" value="ZINC_FINGER_C2H2_2"/>
    <property type="match status" value="1"/>
</dbReference>
<dbReference type="Gene3D" id="3.30.160.60">
    <property type="entry name" value="Classic Zinc Finger"/>
    <property type="match status" value="1"/>
</dbReference>
<dbReference type="InterPro" id="IPR013087">
    <property type="entry name" value="Znf_C2H2_type"/>
</dbReference>
<feature type="region of interest" description="Disordered" evidence="2">
    <location>
        <begin position="370"/>
        <end position="409"/>
    </location>
</feature>
<keyword evidence="5" id="KW-1185">Reference proteome</keyword>
<gene>
    <name evidence="4" type="ORF">niasHS_001036</name>
</gene>
<feature type="region of interest" description="Disordered" evidence="2">
    <location>
        <begin position="82"/>
        <end position="237"/>
    </location>
</feature>